<keyword evidence="5" id="KW-1185">Reference proteome</keyword>
<accession>A0A6G1LG62</accession>
<evidence type="ECO:0000313" key="4">
    <source>
        <dbReference type="EMBL" id="KAF2771418.1"/>
    </source>
</evidence>
<dbReference type="Pfam" id="PF20684">
    <property type="entry name" value="Fung_rhodopsin"/>
    <property type="match status" value="1"/>
</dbReference>
<feature type="compositionally biased region" description="Low complexity" evidence="1">
    <location>
        <begin position="304"/>
        <end position="314"/>
    </location>
</feature>
<dbReference type="EMBL" id="ML995819">
    <property type="protein sequence ID" value="KAF2771418.1"/>
    <property type="molecule type" value="Genomic_DNA"/>
</dbReference>
<proteinExistence type="predicted"/>
<evidence type="ECO:0000256" key="2">
    <source>
        <dbReference type="SAM" id="Phobius"/>
    </source>
</evidence>
<feature type="transmembrane region" description="Helical" evidence="2">
    <location>
        <begin position="161"/>
        <end position="186"/>
    </location>
</feature>
<feature type="transmembrane region" description="Helical" evidence="2">
    <location>
        <begin position="44"/>
        <end position="67"/>
    </location>
</feature>
<evidence type="ECO:0000256" key="1">
    <source>
        <dbReference type="SAM" id="MobiDB-lite"/>
    </source>
</evidence>
<keyword evidence="2" id="KW-0812">Transmembrane</keyword>
<dbReference type="InterPro" id="IPR049326">
    <property type="entry name" value="Rhodopsin_dom_fungi"/>
</dbReference>
<dbReference type="OrthoDB" id="3897607at2759"/>
<feature type="transmembrane region" description="Helical" evidence="2">
    <location>
        <begin position="12"/>
        <end position="32"/>
    </location>
</feature>
<protein>
    <recommendedName>
        <fullName evidence="3">Rhodopsin domain-containing protein</fullName>
    </recommendedName>
</protein>
<dbReference type="AlphaFoldDB" id="A0A6G1LG62"/>
<gene>
    <name evidence="4" type="ORF">EJ03DRAFT_372772</name>
</gene>
<reference evidence="4" key="1">
    <citation type="journal article" date="2020" name="Stud. Mycol.">
        <title>101 Dothideomycetes genomes: a test case for predicting lifestyles and emergence of pathogens.</title>
        <authorList>
            <person name="Haridas S."/>
            <person name="Albert R."/>
            <person name="Binder M."/>
            <person name="Bloem J."/>
            <person name="Labutti K."/>
            <person name="Salamov A."/>
            <person name="Andreopoulos B."/>
            <person name="Baker S."/>
            <person name="Barry K."/>
            <person name="Bills G."/>
            <person name="Bluhm B."/>
            <person name="Cannon C."/>
            <person name="Castanera R."/>
            <person name="Culley D."/>
            <person name="Daum C."/>
            <person name="Ezra D."/>
            <person name="Gonzalez J."/>
            <person name="Henrissat B."/>
            <person name="Kuo A."/>
            <person name="Liang C."/>
            <person name="Lipzen A."/>
            <person name="Lutzoni F."/>
            <person name="Magnuson J."/>
            <person name="Mondo S."/>
            <person name="Nolan M."/>
            <person name="Ohm R."/>
            <person name="Pangilinan J."/>
            <person name="Park H.-J."/>
            <person name="Ramirez L."/>
            <person name="Alfaro M."/>
            <person name="Sun H."/>
            <person name="Tritt A."/>
            <person name="Yoshinaga Y."/>
            <person name="Zwiers L.-H."/>
            <person name="Turgeon B."/>
            <person name="Goodwin S."/>
            <person name="Spatafora J."/>
            <person name="Crous P."/>
            <person name="Grigoriev I."/>
        </authorList>
    </citation>
    <scope>NUCLEOTIDE SEQUENCE</scope>
    <source>
        <strain evidence="4">CBS 116005</strain>
    </source>
</reference>
<evidence type="ECO:0000313" key="5">
    <source>
        <dbReference type="Proteomes" id="UP000799436"/>
    </source>
</evidence>
<evidence type="ECO:0000259" key="3">
    <source>
        <dbReference type="Pfam" id="PF20684"/>
    </source>
</evidence>
<name>A0A6G1LG62_9PEZI</name>
<feature type="transmembrane region" description="Helical" evidence="2">
    <location>
        <begin position="87"/>
        <end position="109"/>
    </location>
</feature>
<dbReference type="Proteomes" id="UP000799436">
    <property type="component" value="Unassembled WGS sequence"/>
</dbReference>
<dbReference type="PANTHER" id="PTHR39614:SF2">
    <property type="entry name" value="INTEGRAL MEMBRANE PROTEIN"/>
    <property type="match status" value="1"/>
</dbReference>
<feature type="domain" description="Rhodopsin" evidence="3">
    <location>
        <begin position="28"/>
        <end position="258"/>
    </location>
</feature>
<dbReference type="PANTHER" id="PTHR39614">
    <property type="entry name" value="INTEGRAL MEMBRANE PROTEIN"/>
    <property type="match status" value="1"/>
</dbReference>
<feature type="region of interest" description="Disordered" evidence="1">
    <location>
        <begin position="298"/>
        <end position="335"/>
    </location>
</feature>
<keyword evidence="2" id="KW-1133">Transmembrane helix</keyword>
<keyword evidence="2" id="KW-0472">Membrane</keyword>
<organism evidence="4 5">
    <name type="scientific">Teratosphaeria nubilosa</name>
    <dbReference type="NCBI Taxonomy" id="161662"/>
    <lineage>
        <taxon>Eukaryota</taxon>
        <taxon>Fungi</taxon>
        <taxon>Dikarya</taxon>
        <taxon>Ascomycota</taxon>
        <taxon>Pezizomycotina</taxon>
        <taxon>Dothideomycetes</taxon>
        <taxon>Dothideomycetidae</taxon>
        <taxon>Mycosphaerellales</taxon>
        <taxon>Teratosphaeriaceae</taxon>
        <taxon>Teratosphaeria</taxon>
    </lineage>
</organism>
<feature type="transmembrane region" description="Helical" evidence="2">
    <location>
        <begin position="121"/>
        <end position="141"/>
    </location>
</feature>
<sequence>MHFPGNSAPSATISAILFLTWAFLTFAVRLCTKYGKRDKWGHDDTAMTLAFLLGAGNVAALCYAISLGFGNPWSTFTPSDETACEKALYVASIFYVVAMGFTRMSASLFAERLLSQDRMTAMGHAPLAAYSVWTFAATMAVALRGDVENPWDTRIGSRDLYVRYICYEVSGVVLDVAIVSLAIRIIWTLRIAISKRMIPISIFACRLLIVPPIALRLWKLKPSNDTSVRPNLMSIVYTQAALHSAFILASSTHIVPFLKPFCEGYYPNTSTFVDASGYDLRSKVVNDLPRVGCIPRESCEGGKSSSRSASATSAPLTRADSAFCPPDPSADINLH</sequence>